<feature type="compositionally biased region" description="Polar residues" evidence="1">
    <location>
        <begin position="10"/>
        <end position="30"/>
    </location>
</feature>
<dbReference type="InterPro" id="IPR036412">
    <property type="entry name" value="HAD-like_sf"/>
</dbReference>
<reference evidence="3" key="1">
    <citation type="submission" date="2014-11" db="EMBL/GenBank/DDBJ databases">
        <title>Molecular phylogeny of cliff fern family Woodsiaceae with morphological implications.</title>
        <authorList>
            <person name="Shao Y.-Z."/>
            <person name="Wei R."/>
            <person name="Zhang X.-C."/>
        </authorList>
    </citation>
    <scope>NUCLEOTIDE SEQUENCE</scope>
</reference>
<feature type="compositionally biased region" description="Low complexity" evidence="1">
    <location>
        <begin position="121"/>
        <end position="142"/>
    </location>
</feature>
<accession>A0A0K6S898</accession>
<dbReference type="EMBL" id="CDMZ01001940">
    <property type="protein sequence ID" value="CUC09883.1"/>
    <property type="molecule type" value="Genomic_DNA"/>
</dbReference>
<dbReference type="CDD" id="cd07521">
    <property type="entry name" value="HAD_FCP1-like"/>
    <property type="match status" value="1"/>
</dbReference>
<dbReference type="GO" id="GO:0016791">
    <property type="term" value="F:phosphatase activity"/>
    <property type="evidence" value="ECO:0007669"/>
    <property type="project" value="InterPro"/>
</dbReference>
<feature type="region of interest" description="Disordered" evidence="1">
    <location>
        <begin position="1"/>
        <end position="166"/>
    </location>
</feature>
<evidence type="ECO:0000256" key="1">
    <source>
        <dbReference type="SAM" id="MobiDB-lite"/>
    </source>
</evidence>
<dbReference type="InterPro" id="IPR004274">
    <property type="entry name" value="FCP1_dom"/>
</dbReference>
<dbReference type="InterPro" id="IPR023214">
    <property type="entry name" value="HAD_sf"/>
</dbReference>
<dbReference type="PhylomeDB" id="A0A0K6S898"/>
<dbReference type="PROSITE" id="PS50969">
    <property type="entry name" value="FCP1"/>
    <property type="match status" value="1"/>
</dbReference>
<feature type="compositionally biased region" description="Basic and acidic residues" evidence="1">
    <location>
        <begin position="143"/>
        <end position="154"/>
    </location>
</feature>
<dbReference type="SMART" id="SM00577">
    <property type="entry name" value="CPDc"/>
    <property type="match status" value="1"/>
</dbReference>
<gene>
    <name evidence="3" type="ORF">Cvel_5783.t2.CR1</name>
</gene>
<dbReference type="InterPro" id="IPR050365">
    <property type="entry name" value="TIM50"/>
</dbReference>
<dbReference type="VEuPathDB" id="CryptoDB:Cvel_5783"/>
<proteinExistence type="predicted"/>
<feature type="domain" description="FCP1 homology" evidence="2">
    <location>
        <begin position="238"/>
        <end position="400"/>
    </location>
</feature>
<feature type="compositionally biased region" description="Basic and acidic residues" evidence="1">
    <location>
        <begin position="104"/>
        <end position="120"/>
    </location>
</feature>
<sequence length="431" mass="47976">MLTGAEDDQSNTLKSKSNVKQTAQKSSSPALVTRKPTLRQPPPTQAPFSSIQHHPQPAAVQQSGQTRSSIPARYPDYGERDEEGAEVSDELEEFPPTVPLRPAVADRERGGRQRERDLEGRGTSSLSSSSGRGAAVSVPVRGLRGESERERRGVVDPSATATDDVPSSVTHMTFASEPSSKHNFSVNMDRLTTDWLDVTELPPPLRNALTFVCLTTFPRDSRVTRLHLPAAPSSWSDGKSRDYCLVLDLDETLMHCSATPLKLPADLEVHFDDLDTVVGRSGYVYFRPFAKLFLEVVSKMFEVVIFTASTKAYADQVLNKLDPTGDFLHHRLYRTHCTEVCGAFCKDLRTLGRPMDRTILVDNSPISVAMQPDHGILIGSWMGDYKDKQLIDLLLFLQHMLQQSGCKVPEVLRDRYGLREWLESDAPLRCL</sequence>
<feature type="compositionally biased region" description="Polar residues" evidence="1">
    <location>
        <begin position="46"/>
        <end position="69"/>
    </location>
</feature>
<dbReference type="SUPFAM" id="SSF56784">
    <property type="entry name" value="HAD-like"/>
    <property type="match status" value="1"/>
</dbReference>
<dbReference type="Pfam" id="PF03031">
    <property type="entry name" value="NIF"/>
    <property type="match status" value="1"/>
</dbReference>
<dbReference type="NCBIfam" id="TIGR02251">
    <property type="entry name" value="HIF-SF_euk"/>
    <property type="match status" value="1"/>
</dbReference>
<dbReference type="PANTHER" id="PTHR12210">
    <property type="entry name" value="DULLARD PROTEIN PHOSPHATASE"/>
    <property type="match status" value="1"/>
</dbReference>
<organism evidence="3">
    <name type="scientific">Chromera velia CCMP2878</name>
    <dbReference type="NCBI Taxonomy" id="1169474"/>
    <lineage>
        <taxon>Eukaryota</taxon>
        <taxon>Sar</taxon>
        <taxon>Alveolata</taxon>
        <taxon>Colpodellida</taxon>
        <taxon>Chromeraceae</taxon>
        <taxon>Chromera</taxon>
    </lineage>
</organism>
<feature type="compositionally biased region" description="Acidic residues" evidence="1">
    <location>
        <begin position="79"/>
        <end position="93"/>
    </location>
</feature>
<evidence type="ECO:0000259" key="2">
    <source>
        <dbReference type="PROSITE" id="PS50969"/>
    </source>
</evidence>
<evidence type="ECO:0000313" key="3">
    <source>
        <dbReference type="EMBL" id="CUC09883.1"/>
    </source>
</evidence>
<protein>
    <recommendedName>
        <fullName evidence="2">FCP1 homology domain-containing protein</fullName>
    </recommendedName>
</protein>
<dbReference type="AlphaFoldDB" id="A0A0K6S898"/>
<dbReference type="Gene3D" id="3.40.50.1000">
    <property type="entry name" value="HAD superfamily/HAD-like"/>
    <property type="match status" value="1"/>
</dbReference>
<name>A0A0K6S898_9ALVE</name>
<dbReference type="InterPro" id="IPR011948">
    <property type="entry name" value="Dullard_phosphatase"/>
</dbReference>